<evidence type="ECO:0000313" key="3">
    <source>
        <dbReference type="Proteomes" id="UP001591681"/>
    </source>
</evidence>
<comment type="caution">
    <text evidence="2">The sequence shown here is derived from an EMBL/GenBank/DDBJ whole genome shotgun (WGS) entry which is preliminary data.</text>
</comment>
<gene>
    <name evidence="2" type="ORF">ACEWY4_002306</name>
</gene>
<organism evidence="2 3">
    <name type="scientific">Coilia grayii</name>
    <name type="common">Gray's grenadier anchovy</name>
    <dbReference type="NCBI Taxonomy" id="363190"/>
    <lineage>
        <taxon>Eukaryota</taxon>
        <taxon>Metazoa</taxon>
        <taxon>Chordata</taxon>
        <taxon>Craniata</taxon>
        <taxon>Vertebrata</taxon>
        <taxon>Euteleostomi</taxon>
        <taxon>Actinopterygii</taxon>
        <taxon>Neopterygii</taxon>
        <taxon>Teleostei</taxon>
        <taxon>Clupei</taxon>
        <taxon>Clupeiformes</taxon>
        <taxon>Clupeoidei</taxon>
        <taxon>Engraulidae</taxon>
        <taxon>Coilinae</taxon>
        <taxon>Coilia</taxon>
    </lineage>
</organism>
<proteinExistence type="predicted"/>
<accession>A0ABD1KMZ3</accession>
<sequence>MAGLLLPTDATDVFRRFTPQSLEAIERRMEEEAAEQELQKQLNPNAPPLTEEEEAKLPKPSSDLEAGKVVPFIYGDPPPELINTPLEDLDPFYKAQKTFIVINKGNTIFRFNAEPACYCLSPFSIVRRMAIRVLIHSYPC</sequence>
<dbReference type="Proteomes" id="UP001591681">
    <property type="component" value="Unassembled WGS sequence"/>
</dbReference>
<evidence type="ECO:0000313" key="2">
    <source>
        <dbReference type="EMBL" id="KAL2100545.1"/>
    </source>
</evidence>
<name>A0ABD1KMZ3_9TELE</name>
<evidence type="ECO:0000256" key="1">
    <source>
        <dbReference type="SAM" id="MobiDB-lite"/>
    </source>
</evidence>
<keyword evidence="3" id="KW-1185">Reference proteome</keyword>
<dbReference type="EMBL" id="JBHFQA010000003">
    <property type="protein sequence ID" value="KAL2100545.1"/>
    <property type="molecule type" value="Genomic_DNA"/>
</dbReference>
<feature type="region of interest" description="Disordered" evidence="1">
    <location>
        <begin position="29"/>
        <end position="63"/>
    </location>
</feature>
<reference evidence="2 3" key="1">
    <citation type="submission" date="2024-09" db="EMBL/GenBank/DDBJ databases">
        <title>A chromosome-level genome assembly of Gray's grenadier anchovy, Coilia grayii.</title>
        <authorList>
            <person name="Fu Z."/>
        </authorList>
    </citation>
    <scope>NUCLEOTIDE SEQUENCE [LARGE SCALE GENOMIC DNA]</scope>
    <source>
        <strain evidence="2">G4</strain>
        <tissue evidence="2">Muscle</tissue>
    </source>
</reference>
<protein>
    <submittedName>
        <fullName evidence="2">Uncharacterized protein</fullName>
    </submittedName>
</protein>
<dbReference type="AlphaFoldDB" id="A0ABD1KMZ3"/>